<gene>
    <name evidence="4" type="ORF">HDF09_002633</name>
</gene>
<protein>
    <submittedName>
        <fullName evidence="4">Pimeloyl-ACP methyl ester carboxylesterase</fullName>
    </submittedName>
</protein>
<dbReference type="InterPro" id="IPR029058">
    <property type="entry name" value="AB_hydrolase_fold"/>
</dbReference>
<dbReference type="EMBL" id="JACHDY010000003">
    <property type="protein sequence ID" value="MBB5317947.1"/>
    <property type="molecule type" value="Genomic_DNA"/>
</dbReference>
<dbReference type="SUPFAM" id="SSF53474">
    <property type="entry name" value="alpha/beta-Hydrolases"/>
    <property type="match status" value="1"/>
</dbReference>
<comment type="caution">
    <text evidence="4">The sequence shown here is derived from an EMBL/GenBank/DDBJ whole genome shotgun (WGS) entry which is preliminary data.</text>
</comment>
<sequence length="314" mass="34885">MNFKLIRLAGLVGLTLATNVLGQANLNPTEDKVVEQLGNAFTAGLVKVNGTSLHFVRGGTGPPVILIHGFPEDWYEFRKVMPQLVSRFTVVAVDLRGVGESAATSDGYDAANLAKDIHELAENLHLEHVYVVGHDIGGMVAYAFARRYPQGARGVMILDVALPGLDPWNEIEALPVMWHVLFHQTDLPEKLVAGRQQSYFSYFFSAKPFSDETVVHYANAYRDPDHLKTAFEFYRAFLENAKFNAEQRAPIPMPFVLGAGEWDVFARFLPRIAEVMRTHGCANVRTAIIKGSVHYVVEEKPEAVADLILQYASE</sequence>
<proteinExistence type="predicted"/>
<feature type="chain" id="PRO_5031235064" evidence="2">
    <location>
        <begin position="23"/>
        <end position="314"/>
    </location>
</feature>
<dbReference type="Proteomes" id="UP000568106">
    <property type="component" value="Unassembled WGS sequence"/>
</dbReference>
<keyword evidence="1" id="KW-0378">Hydrolase</keyword>
<accession>A0A7W8IJ03</accession>
<evidence type="ECO:0000313" key="5">
    <source>
        <dbReference type="Proteomes" id="UP000568106"/>
    </source>
</evidence>
<dbReference type="PANTHER" id="PTHR43329">
    <property type="entry name" value="EPOXIDE HYDROLASE"/>
    <property type="match status" value="1"/>
</dbReference>
<dbReference type="InterPro" id="IPR000639">
    <property type="entry name" value="Epox_hydrolase-like"/>
</dbReference>
<keyword evidence="2" id="KW-0732">Signal</keyword>
<reference evidence="4" key="1">
    <citation type="submission" date="2020-08" db="EMBL/GenBank/DDBJ databases">
        <title>Genomic Encyclopedia of Type Strains, Phase IV (KMG-V): Genome sequencing to study the core and pangenomes of soil and plant-associated prokaryotes.</title>
        <authorList>
            <person name="Whitman W."/>
        </authorList>
    </citation>
    <scope>NUCLEOTIDE SEQUENCE [LARGE SCALE GENOMIC DNA]</scope>
    <source>
        <strain evidence="4">M8UP27</strain>
    </source>
</reference>
<evidence type="ECO:0000256" key="2">
    <source>
        <dbReference type="SAM" id="SignalP"/>
    </source>
</evidence>
<feature type="signal peptide" evidence="2">
    <location>
        <begin position="1"/>
        <end position="22"/>
    </location>
</feature>
<evidence type="ECO:0000313" key="4">
    <source>
        <dbReference type="EMBL" id="MBB5317947.1"/>
    </source>
</evidence>
<dbReference type="InterPro" id="IPR000073">
    <property type="entry name" value="AB_hydrolase_1"/>
</dbReference>
<dbReference type="GO" id="GO:0016787">
    <property type="term" value="F:hydrolase activity"/>
    <property type="evidence" value="ECO:0007669"/>
    <property type="project" value="UniProtKB-KW"/>
</dbReference>
<evidence type="ECO:0000256" key="1">
    <source>
        <dbReference type="ARBA" id="ARBA00022801"/>
    </source>
</evidence>
<dbReference type="PRINTS" id="PR00412">
    <property type="entry name" value="EPOXHYDRLASE"/>
</dbReference>
<dbReference type="Gene3D" id="3.40.50.1820">
    <property type="entry name" value="alpha/beta hydrolase"/>
    <property type="match status" value="1"/>
</dbReference>
<keyword evidence="5" id="KW-1185">Reference proteome</keyword>
<dbReference type="PRINTS" id="PR00111">
    <property type="entry name" value="ABHYDROLASE"/>
</dbReference>
<dbReference type="Pfam" id="PF00561">
    <property type="entry name" value="Abhydrolase_1"/>
    <property type="match status" value="1"/>
</dbReference>
<evidence type="ECO:0000259" key="3">
    <source>
        <dbReference type="Pfam" id="PF00561"/>
    </source>
</evidence>
<feature type="domain" description="AB hydrolase-1" evidence="3">
    <location>
        <begin position="62"/>
        <end position="177"/>
    </location>
</feature>
<name>A0A7W8IJ03_9BACT</name>
<organism evidence="4 5">
    <name type="scientific">Tunturiibacter empetritectus</name>
    <dbReference type="NCBI Taxonomy" id="3069691"/>
    <lineage>
        <taxon>Bacteria</taxon>
        <taxon>Pseudomonadati</taxon>
        <taxon>Acidobacteriota</taxon>
        <taxon>Terriglobia</taxon>
        <taxon>Terriglobales</taxon>
        <taxon>Acidobacteriaceae</taxon>
        <taxon>Tunturiibacter</taxon>
    </lineage>
</organism>
<dbReference type="AlphaFoldDB" id="A0A7W8IJ03"/>